<evidence type="ECO:0000313" key="2">
    <source>
        <dbReference type="EMBL" id="PWB86095.1"/>
    </source>
</evidence>
<evidence type="ECO:0000259" key="1">
    <source>
        <dbReference type="Pfam" id="PF12706"/>
    </source>
</evidence>
<gene>
    <name evidence="2" type="primary">rbn</name>
    <name evidence="2" type="ORF">MBBWO_09490</name>
</gene>
<organism evidence="2 3">
    <name type="scientific">Methanobrevibacter woesei</name>
    <dbReference type="NCBI Taxonomy" id="190976"/>
    <lineage>
        <taxon>Archaea</taxon>
        <taxon>Methanobacteriati</taxon>
        <taxon>Methanobacteriota</taxon>
        <taxon>Methanomada group</taxon>
        <taxon>Methanobacteria</taxon>
        <taxon>Methanobacteriales</taxon>
        <taxon>Methanobacteriaceae</taxon>
        <taxon>Methanobrevibacter</taxon>
    </lineage>
</organism>
<dbReference type="Pfam" id="PF12706">
    <property type="entry name" value="Lactamase_B_2"/>
    <property type="match status" value="1"/>
</dbReference>
<proteinExistence type="predicted"/>
<keyword evidence="3" id="KW-1185">Reference proteome</keyword>
<name>A0A2U1S7N1_9EURY</name>
<dbReference type="SUPFAM" id="SSF56281">
    <property type="entry name" value="Metallo-hydrolase/oxidoreductase"/>
    <property type="match status" value="1"/>
</dbReference>
<dbReference type="RefSeq" id="WP_116669734.1">
    <property type="nucleotide sequence ID" value="NZ_CASEFK010000013.1"/>
</dbReference>
<dbReference type="EMBL" id="MZGU01000004">
    <property type="protein sequence ID" value="PWB86095.1"/>
    <property type="molecule type" value="Genomic_DNA"/>
</dbReference>
<reference evidence="2 3" key="1">
    <citation type="submission" date="2017-03" db="EMBL/GenBank/DDBJ databases">
        <title>Genome sequence of Methanobrevibacter wosei.</title>
        <authorList>
            <person name="Poehlein A."/>
            <person name="Seedorf H."/>
            <person name="Daniel R."/>
        </authorList>
    </citation>
    <scope>NUCLEOTIDE SEQUENCE [LARGE SCALE GENOMIC DNA]</scope>
    <source>
        <strain evidence="2 3">DSM 11979</strain>
    </source>
</reference>
<dbReference type="InterPro" id="IPR036866">
    <property type="entry name" value="RibonucZ/Hydroxyglut_hydro"/>
</dbReference>
<accession>A0A2U1S7N1</accession>
<dbReference type="CDD" id="cd07741">
    <property type="entry name" value="metallo-hydrolase-like_MBL-fold"/>
    <property type="match status" value="1"/>
</dbReference>
<keyword evidence="2" id="KW-0378">Hydrolase</keyword>
<dbReference type="OrthoDB" id="73420at2157"/>
<dbReference type="InterPro" id="IPR001279">
    <property type="entry name" value="Metallo-B-lactamas"/>
</dbReference>
<evidence type="ECO:0000313" key="3">
    <source>
        <dbReference type="Proteomes" id="UP000245577"/>
    </source>
</evidence>
<sequence length="316" mass="35076">MKITFLGTGGGRFSTISQRRMTGGFRIDNLNGINLHVDPGPGALVRTYQFGLDPRNLSGVFISHAHTDHYTDAEVLIEAMTRGMTKENGVIIGSESVFNGFKDWGPCISNYHKSKSENVVLKPGDVKKLPKFSIKGTKTIHGDPTGVGFQIRTKNINISYTTDTQYFDDLASYHEGADIFISSVIRPGSQSIRGHLCSDSFIKLLKEIKPKLAIMTHFGLKMLSDNPVVEAKKISDASGVKTLAAFDGMALDVNFRRPDKSVISSLKDENSFLYRREKQNTYQSSLRAHENDELTIGKSKFDKGTTIKKDFTLSKR</sequence>
<dbReference type="InterPro" id="IPR050114">
    <property type="entry name" value="UPF0173_UPF0282_UlaG_hydrolase"/>
</dbReference>
<dbReference type="GO" id="GO:0042781">
    <property type="term" value="F:3'-tRNA processing endoribonuclease activity"/>
    <property type="evidence" value="ECO:0007669"/>
    <property type="project" value="UniProtKB-EC"/>
</dbReference>
<dbReference type="PANTHER" id="PTHR43546:SF3">
    <property type="entry name" value="UPF0173 METAL-DEPENDENT HYDROLASE MJ1163"/>
    <property type="match status" value="1"/>
</dbReference>
<feature type="domain" description="Metallo-beta-lactamase" evidence="1">
    <location>
        <begin position="34"/>
        <end position="218"/>
    </location>
</feature>
<comment type="caution">
    <text evidence="2">The sequence shown here is derived from an EMBL/GenBank/DDBJ whole genome shotgun (WGS) entry which is preliminary data.</text>
</comment>
<dbReference type="Proteomes" id="UP000245577">
    <property type="component" value="Unassembled WGS sequence"/>
</dbReference>
<dbReference type="EC" id="3.1.26.11" evidence="2"/>
<dbReference type="AlphaFoldDB" id="A0A2U1S7N1"/>
<dbReference type="Gene3D" id="3.60.15.10">
    <property type="entry name" value="Ribonuclease Z/Hydroxyacylglutathione hydrolase-like"/>
    <property type="match status" value="1"/>
</dbReference>
<dbReference type="PANTHER" id="PTHR43546">
    <property type="entry name" value="UPF0173 METAL-DEPENDENT HYDROLASE MJ1163-RELATED"/>
    <property type="match status" value="1"/>
</dbReference>
<protein>
    <submittedName>
        <fullName evidence="2">Ribonuclease BN</fullName>
        <ecNumber evidence="2">3.1.26.11</ecNumber>
    </submittedName>
</protein>